<keyword evidence="3" id="KW-1185">Reference proteome</keyword>
<gene>
    <name evidence="2" type="ORF">B1H29_06940</name>
</gene>
<protein>
    <submittedName>
        <fullName evidence="2">Uncharacterized protein</fullName>
    </submittedName>
</protein>
<dbReference type="EMBL" id="CP019724">
    <property type="protein sequence ID" value="AQS66699.1"/>
    <property type="molecule type" value="Genomic_DNA"/>
</dbReference>
<proteinExistence type="predicted"/>
<dbReference type="AlphaFoldDB" id="A0A1S6J4K2"/>
<evidence type="ECO:0000256" key="1">
    <source>
        <dbReference type="SAM" id="MobiDB-lite"/>
    </source>
</evidence>
<dbReference type="RefSeq" id="WP_055419400.1">
    <property type="nucleotide sequence ID" value="NZ_CP019724.1"/>
</dbReference>
<name>A0A1S6J4K2_9ACTN</name>
<feature type="region of interest" description="Disordered" evidence="1">
    <location>
        <begin position="79"/>
        <end position="174"/>
    </location>
</feature>
<dbReference type="KEGG" id="spac:B1H29_06940"/>
<dbReference type="Proteomes" id="UP000189443">
    <property type="component" value="Chromosome"/>
</dbReference>
<reference evidence="2 3" key="1">
    <citation type="submission" date="2017-02" db="EMBL/GenBank/DDBJ databases">
        <title>Streptomyces pactum ACT12 Genome sequencing and assembly.</title>
        <authorList>
            <person name="Xue Q."/>
            <person name="Yan X."/>
            <person name="Jia L."/>
            <person name="Yan H."/>
        </authorList>
    </citation>
    <scope>NUCLEOTIDE SEQUENCE [LARGE SCALE GENOMIC DNA]</scope>
    <source>
        <strain evidence="2 3">ACT12</strain>
    </source>
</reference>
<feature type="compositionally biased region" description="Gly residues" evidence="1">
    <location>
        <begin position="145"/>
        <end position="155"/>
    </location>
</feature>
<accession>A0A1S6J4K2</accession>
<feature type="compositionally biased region" description="Basic and acidic residues" evidence="1">
    <location>
        <begin position="109"/>
        <end position="123"/>
    </location>
</feature>
<sequence length="427" mass="44998">MDVTRRLLRAVAARPRVLLVTLPGGTAVRLAAERHLRLRDWPVAATPAEADLLVVAGPDRPETRPPLTRLWRDMAAPRARVHAPTVDDVERALNDGRTRLGSPTDADADAGHPERAGREEHGGRNQALGGGHDAHGAHGVDHGDGGGGHGDGGGGHGDDGMEMPGGLPMAERGEDRDGLTLDRLHVPLGPFLVDWPSGLTVRLVLQGDVIQQADLAEPTGHAGEAPAPFWAEPWLRAEAGEAVTVGEAARRRSAAHLDSLGRLLAVAGLPAEAVAARRLRDDLLAGAATAAYAPGLARFAHRVGRSRTLAWLTRGIGGLDTEEAREAGVSGPAARAGGDVTDRYRQWLTDLLGDVGRLDEPALLEPDVQESPRGHWRTGHPPSAALVALLPRLLTGTELAAARLVVAGLDPDLDELAARRREVPVRA</sequence>
<dbReference type="OrthoDB" id="3373298at2"/>
<feature type="compositionally biased region" description="Basic and acidic residues" evidence="1">
    <location>
        <begin position="88"/>
        <end position="98"/>
    </location>
</feature>
<organism evidence="2 3">
    <name type="scientific">Streptomyces pactum</name>
    <dbReference type="NCBI Taxonomy" id="68249"/>
    <lineage>
        <taxon>Bacteria</taxon>
        <taxon>Bacillati</taxon>
        <taxon>Actinomycetota</taxon>
        <taxon>Actinomycetes</taxon>
        <taxon>Kitasatosporales</taxon>
        <taxon>Streptomycetaceae</taxon>
        <taxon>Streptomyces</taxon>
    </lineage>
</organism>
<evidence type="ECO:0000313" key="3">
    <source>
        <dbReference type="Proteomes" id="UP000189443"/>
    </source>
</evidence>
<evidence type="ECO:0000313" key="2">
    <source>
        <dbReference type="EMBL" id="AQS66699.1"/>
    </source>
</evidence>
<feature type="compositionally biased region" description="Basic and acidic residues" evidence="1">
    <location>
        <begin position="132"/>
        <end position="144"/>
    </location>
</feature>